<keyword evidence="1" id="KW-1133">Transmembrane helix</keyword>
<feature type="transmembrane region" description="Helical" evidence="1">
    <location>
        <begin position="65"/>
        <end position="86"/>
    </location>
</feature>
<gene>
    <name evidence="2" type="ORF">PILCRDRAFT_13697</name>
</gene>
<evidence type="ECO:0000313" key="3">
    <source>
        <dbReference type="Proteomes" id="UP000054166"/>
    </source>
</evidence>
<reference evidence="2 3" key="1">
    <citation type="submission" date="2014-04" db="EMBL/GenBank/DDBJ databases">
        <authorList>
            <consortium name="DOE Joint Genome Institute"/>
            <person name="Kuo A."/>
            <person name="Tarkka M."/>
            <person name="Buscot F."/>
            <person name="Kohler A."/>
            <person name="Nagy L.G."/>
            <person name="Floudas D."/>
            <person name="Copeland A."/>
            <person name="Barry K.W."/>
            <person name="Cichocki N."/>
            <person name="Veneault-Fourrey C."/>
            <person name="LaButti K."/>
            <person name="Lindquist E.A."/>
            <person name="Lipzen A."/>
            <person name="Lundell T."/>
            <person name="Morin E."/>
            <person name="Murat C."/>
            <person name="Sun H."/>
            <person name="Tunlid A."/>
            <person name="Henrissat B."/>
            <person name="Grigoriev I.V."/>
            <person name="Hibbett D.S."/>
            <person name="Martin F."/>
            <person name="Nordberg H.P."/>
            <person name="Cantor M.N."/>
            <person name="Hua S.X."/>
        </authorList>
    </citation>
    <scope>NUCLEOTIDE SEQUENCE [LARGE SCALE GENOMIC DNA]</scope>
    <source>
        <strain evidence="2 3">F 1598</strain>
    </source>
</reference>
<name>A0A0C3F5X2_PILCF</name>
<protein>
    <submittedName>
        <fullName evidence="2">Uncharacterized protein</fullName>
    </submittedName>
</protein>
<dbReference type="EMBL" id="KN833048">
    <property type="protein sequence ID" value="KIM75281.1"/>
    <property type="molecule type" value="Genomic_DNA"/>
</dbReference>
<dbReference type="Proteomes" id="UP000054166">
    <property type="component" value="Unassembled WGS sequence"/>
</dbReference>
<keyword evidence="1" id="KW-0812">Transmembrane</keyword>
<keyword evidence="1" id="KW-0472">Membrane</keyword>
<accession>A0A0C3F5X2</accession>
<proteinExistence type="predicted"/>
<organism evidence="2 3">
    <name type="scientific">Piloderma croceum (strain F 1598)</name>
    <dbReference type="NCBI Taxonomy" id="765440"/>
    <lineage>
        <taxon>Eukaryota</taxon>
        <taxon>Fungi</taxon>
        <taxon>Dikarya</taxon>
        <taxon>Basidiomycota</taxon>
        <taxon>Agaricomycotina</taxon>
        <taxon>Agaricomycetes</taxon>
        <taxon>Agaricomycetidae</taxon>
        <taxon>Atheliales</taxon>
        <taxon>Atheliaceae</taxon>
        <taxon>Piloderma</taxon>
    </lineage>
</organism>
<dbReference type="AlphaFoldDB" id="A0A0C3F5X2"/>
<sequence>MTNGSRMIVAAMNWTFNISVDNATECSNNGTLTFPFPSNSASSGTSSATMSANHPSSLGSHIGTIAGGVVGRLVTFLLAVTGIMMYNGYRHDVRKRITLQFMTEKGLGSEKMVDSKDEPPGRS</sequence>
<evidence type="ECO:0000256" key="1">
    <source>
        <dbReference type="SAM" id="Phobius"/>
    </source>
</evidence>
<evidence type="ECO:0000313" key="2">
    <source>
        <dbReference type="EMBL" id="KIM75281.1"/>
    </source>
</evidence>
<reference evidence="3" key="2">
    <citation type="submission" date="2015-01" db="EMBL/GenBank/DDBJ databases">
        <title>Evolutionary Origins and Diversification of the Mycorrhizal Mutualists.</title>
        <authorList>
            <consortium name="DOE Joint Genome Institute"/>
            <consortium name="Mycorrhizal Genomics Consortium"/>
            <person name="Kohler A."/>
            <person name="Kuo A."/>
            <person name="Nagy L.G."/>
            <person name="Floudas D."/>
            <person name="Copeland A."/>
            <person name="Barry K.W."/>
            <person name="Cichocki N."/>
            <person name="Veneault-Fourrey C."/>
            <person name="LaButti K."/>
            <person name="Lindquist E.A."/>
            <person name="Lipzen A."/>
            <person name="Lundell T."/>
            <person name="Morin E."/>
            <person name="Murat C."/>
            <person name="Riley R."/>
            <person name="Ohm R."/>
            <person name="Sun H."/>
            <person name="Tunlid A."/>
            <person name="Henrissat B."/>
            <person name="Grigoriev I.V."/>
            <person name="Hibbett D.S."/>
            <person name="Martin F."/>
        </authorList>
    </citation>
    <scope>NUCLEOTIDE SEQUENCE [LARGE SCALE GENOMIC DNA]</scope>
    <source>
        <strain evidence="3">F 1598</strain>
    </source>
</reference>
<dbReference type="HOGENOM" id="CLU_2016130_0_0_1"/>
<keyword evidence="3" id="KW-1185">Reference proteome</keyword>
<dbReference type="InParanoid" id="A0A0C3F5X2"/>